<dbReference type="Pfam" id="PF07021">
    <property type="entry name" value="MetW"/>
    <property type="match status" value="1"/>
</dbReference>
<name>A0A1F4T5U8_UNCSA</name>
<evidence type="ECO:0000313" key="1">
    <source>
        <dbReference type="EMBL" id="OGC28104.1"/>
    </source>
</evidence>
<dbReference type="SUPFAM" id="SSF53335">
    <property type="entry name" value="S-adenosyl-L-methionine-dependent methyltransferases"/>
    <property type="match status" value="1"/>
</dbReference>
<dbReference type="Proteomes" id="UP000178602">
    <property type="component" value="Unassembled WGS sequence"/>
</dbReference>
<reference evidence="1 2" key="1">
    <citation type="journal article" date="2016" name="Nat. Commun.">
        <title>Thousands of microbial genomes shed light on interconnected biogeochemical processes in an aquifer system.</title>
        <authorList>
            <person name="Anantharaman K."/>
            <person name="Brown C.T."/>
            <person name="Hug L.A."/>
            <person name="Sharon I."/>
            <person name="Castelle C.J."/>
            <person name="Probst A.J."/>
            <person name="Thomas B.C."/>
            <person name="Singh A."/>
            <person name="Wilkins M.J."/>
            <person name="Karaoz U."/>
            <person name="Brodie E.L."/>
            <person name="Williams K.H."/>
            <person name="Hubbard S.S."/>
            <person name="Banfield J.F."/>
        </authorList>
    </citation>
    <scope>NUCLEOTIDE SEQUENCE [LARGE SCALE GENOMIC DNA]</scope>
</reference>
<comment type="caution">
    <text evidence="1">The sequence shown here is derived from an EMBL/GenBank/DDBJ whole genome shotgun (WGS) entry which is preliminary data.</text>
</comment>
<organism evidence="1 2">
    <name type="scientific">candidate division WOR-1 bacterium RIFOXYC12_FULL_54_18</name>
    <dbReference type="NCBI Taxonomy" id="1802584"/>
    <lineage>
        <taxon>Bacteria</taxon>
        <taxon>Bacillati</taxon>
        <taxon>Saganbacteria</taxon>
    </lineage>
</organism>
<dbReference type="Gene3D" id="3.40.50.150">
    <property type="entry name" value="Vaccinia Virus protein VP39"/>
    <property type="match status" value="1"/>
</dbReference>
<protein>
    <submittedName>
        <fullName evidence="1">Methionine biosynthesis protein MetW</fullName>
    </submittedName>
</protein>
<evidence type="ECO:0000313" key="2">
    <source>
        <dbReference type="Proteomes" id="UP000178602"/>
    </source>
</evidence>
<dbReference type="NCBIfam" id="TIGR02081">
    <property type="entry name" value="metW"/>
    <property type="match status" value="1"/>
</dbReference>
<dbReference type="AlphaFoldDB" id="A0A1F4T5U8"/>
<dbReference type="InterPro" id="IPR029063">
    <property type="entry name" value="SAM-dependent_MTases_sf"/>
</dbReference>
<sequence length="201" mass="22644">MGYRTKIKPDYNLIEGLVSTGAKVLDLGCGDGTLLSLLIERKQVKGVGVDIYEDGLNDCLKKGLSVLQLDLNKGLSRFKDGSFDYVILNMTLQATYNPLQLIKEMVRVGRKAIVGFPNFGHWKLVLSLLLKERMPKNKTLPYEWYNTPNIRLMTIKDFRVLCRESGIKIIGETFLGEDGEKIGGRLISWRAAEGIFELSSR</sequence>
<proteinExistence type="predicted"/>
<dbReference type="EMBL" id="MEUG01000001">
    <property type="protein sequence ID" value="OGC28104.1"/>
    <property type="molecule type" value="Genomic_DNA"/>
</dbReference>
<accession>A0A1F4T5U8</accession>
<dbReference type="InterPro" id="IPR010743">
    <property type="entry name" value="Methionine_synth_MetW"/>
</dbReference>
<gene>
    <name evidence="1" type="ORF">A3K49_03820</name>
</gene>
<dbReference type="CDD" id="cd02440">
    <property type="entry name" value="AdoMet_MTases"/>
    <property type="match status" value="1"/>
</dbReference>